<protein>
    <submittedName>
        <fullName evidence="2">DUF3445 domain-containing protein</fullName>
    </submittedName>
</protein>
<evidence type="ECO:0000313" key="3">
    <source>
        <dbReference type="Proteomes" id="UP000306196"/>
    </source>
</evidence>
<proteinExistence type="predicted"/>
<reference evidence="2 3" key="1">
    <citation type="submission" date="2019-05" db="EMBL/GenBank/DDBJ databases">
        <title>Verrucobacter flavum gen. nov., sp. nov. a new member of the family Verrucomicrobiaceae.</title>
        <authorList>
            <person name="Szuroczki S."/>
            <person name="Abbaszade G."/>
            <person name="Szabo A."/>
            <person name="Felfoldi T."/>
            <person name="Schumann P."/>
            <person name="Boka K."/>
            <person name="Keki Z."/>
            <person name="Toumi M."/>
            <person name="Toth E."/>
        </authorList>
    </citation>
    <scope>NUCLEOTIDE SEQUENCE [LARGE SCALE GENOMIC DNA]</scope>
    <source>
        <strain evidence="2 3">MG-N-17</strain>
    </source>
</reference>
<comment type="caution">
    <text evidence="2">The sequence shown here is derived from an EMBL/GenBank/DDBJ whole genome shotgun (WGS) entry which is preliminary data.</text>
</comment>
<name>A0A5R8KLB8_9BACT</name>
<sequence length="358" mass="41842">MNAPPTLPQENAEPPVAEALAPPPTPEPEIEPELDRFKNSEIDIARFPFPFEGDDYSYTVNLRKAGQGAPGSFDEHWFDIDQHHVAEMELREQVLAEDPERYQALPHMIDHQWDTLELIMEKYSTDYPQHFSLSRFGNLWTWENRLLGIKNTFTYGDASTLPREPLDYITRQAQGDWVLMDERDNDLWMDAGMLTFPADWSLAFDLGMSFEEWHGPVPMAHEAGVFKRAKQFLMRIQPAEPWQRFNWTMTIGRRWDASTEKYHEWGIDRTTITPENVGQKVHLRVEVQVLPRLRRSHGLLFLIRTYLISLDELTTNPAWAKRLRRVLQTLPEPIAEYKGLNRYKQTVIDHLAPYEDGI</sequence>
<dbReference type="OrthoDB" id="5242510at2"/>
<dbReference type="InterPro" id="IPR021848">
    <property type="entry name" value="HODM_asu-like"/>
</dbReference>
<dbReference type="EMBL" id="VAUV01000001">
    <property type="protein sequence ID" value="TLD72835.1"/>
    <property type="molecule type" value="Genomic_DNA"/>
</dbReference>
<accession>A0A5R8KLB8</accession>
<gene>
    <name evidence="2" type="ORF">FEM03_01825</name>
</gene>
<feature type="region of interest" description="Disordered" evidence="1">
    <location>
        <begin position="1"/>
        <end position="32"/>
    </location>
</feature>
<evidence type="ECO:0000256" key="1">
    <source>
        <dbReference type="SAM" id="MobiDB-lite"/>
    </source>
</evidence>
<keyword evidence="3" id="KW-1185">Reference proteome</keyword>
<organism evidence="2 3">
    <name type="scientific">Phragmitibacter flavus</name>
    <dbReference type="NCBI Taxonomy" id="2576071"/>
    <lineage>
        <taxon>Bacteria</taxon>
        <taxon>Pseudomonadati</taxon>
        <taxon>Verrucomicrobiota</taxon>
        <taxon>Verrucomicrobiia</taxon>
        <taxon>Verrucomicrobiales</taxon>
        <taxon>Verrucomicrobiaceae</taxon>
        <taxon>Phragmitibacter</taxon>
    </lineage>
</organism>
<evidence type="ECO:0000313" key="2">
    <source>
        <dbReference type="EMBL" id="TLD72835.1"/>
    </source>
</evidence>
<feature type="compositionally biased region" description="Low complexity" evidence="1">
    <location>
        <begin position="10"/>
        <end position="20"/>
    </location>
</feature>
<dbReference type="Proteomes" id="UP000306196">
    <property type="component" value="Unassembled WGS sequence"/>
</dbReference>
<dbReference type="AlphaFoldDB" id="A0A5R8KLB8"/>
<dbReference type="Pfam" id="PF11927">
    <property type="entry name" value="HODM_asu-like"/>
    <property type="match status" value="1"/>
</dbReference>
<dbReference type="RefSeq" id="WP_138084458.1">
    <property type="nucleotide sequence ID" value="NZ_VAUV01000001.1"/>
</dbReference>